<evidence type="ECO:0000313" key="2">
    <source>
        <dbReference type="EMBL" id="RAJ11131.1"/>
    </source>
</evidence>
<dbReference type="AlphaFoldDB" id="A0A327R3A3"/>
<gene>
    <name evidence="2" type="ORF">LX64_00739</name>
</gene>
<name>A0A327R3A3_9BACT</name>
<dbReference type="EMBL" id="QLLL01000001">
    <property type="protein sequence ID" value="RAJ11131.1"/>
    <property type="molecule type" value="Genomic_DNA"/>
</dbReference>
<feature type="domain" description="BPP" evidence="1">
    <location>
        <begin position="24"/>
        <end position="353"/>
    </location>
</feature>
<keyword evidence="3" id="KW-1185">Reference proteome</keyword>
<protein>
    <submittedName>
        <fullName evidence="2">3-phytase</fullName>
    </submittedName>
</protein>
<dbReference type="InterPro" id="IPR011042">
    <property type="entry name" value="6-blade_b-propeller_TolB-like"/>
</dbReference>
<dbReference type="Gene3D" id="2.120.10.30">
    <property type="entry name" value="TolB, C-terminal domain"/>
    <property type="match status" value="1"/>
</dbReference>
<dbReference type="InterPro" id="IPR003431">
    <property type="entry name" value="B-propeller_Phytase"/>
</dbReference>
<reference evidence="2 3" key="1">
    <citation type="submission" date="2018-06" db="EMBL/GenBank/DDBJ databases">
        <title>Genomic Encyclopedia of Archaeal and Bacterial Type Strains, Phase II (KMG-II): from individual species to whole genera.</title>
        <authorList>
            <person name="Goeker M."/>
        </authorList>
    </citation>
    <scope>NUCLEOTIDE SEQUENCE [LARGE SCALE GENOMIC DNA]</scope>
    <source>
        <strain evidence="2 3">DSM 23857</strain>
    </source>
</reference>
<dbReference type="SUPFAM" id="SSF50956">
    <property type="entry name" value="Thermostable phytase (3-phytase)"/>
    <property type="match status" value="1"/>
</dbReference>
<comment type="caution">
    <text evidence="2">The sequence shown here is derived from an EMBL/GenBank/DDBJ whole genome shotgun (WGS) entry which is preliminary data.</text>
</comment>
<dbReference type="Proteomes" id="UP000249547">
    <property type="component" value="Unassembled WGS sequence"/>
</dbReference>
<dbReference type="GO" id="GO:0016158">
    <property type="term" value="F:inositol hexakisphosphate 3-phosphatase activity"/>
    <property type="evidence" value="ECO:0007669"/>
    <property type="project" value="InterPro"/>
</dbReference>
<organism evidence="2 3">
    <name type="scientific">Chitinophaga skermanii</name>
    <dbReference type="NCBI Taxonomy" id="331697"/>
    <lineage>
        <taxon>Bacteria</taxon>
        <taxon>Pseudomonadati</taxon>
        <taxon>Bacteroidota</taxon>
        <taxon>Chitinophagia</taxon>
        <taxon>Chitinophagales</taxon>
        <taxon>Chitinophagaceae</taxon>
        <taxon>Chitinophaga</taxon>
    </lineage>
</organism>
<dbReference type="PROSITE" id="PS51662">
    <property type="entry name" value="BP_PHYTASE"/>
    <property type="match status" value="1"/>
</dbReference>
<evidence type="ECO:0000313" key="3">
    <source>
        <dbReference type="Proteomes" id="UP000249547"/>
    </source>
</evidence>
<proteinExistence type="predicted"/>
<accession>A0A327R3A3</accession>
<evidence type="ECO:0000259" key="1">
    <source>
        <dbReference type="PROSITE" id="PS51662"/>
    </source>
</evidence>
<sequence>MMGVACVMLASCQSTPTTPVQDSTKTVSSVDSIVRPVYVSDTVRYDSDDPAFWINPTDTSSSLVIGTDKEEDGALYVYNLQGKVIEQKVVRNLKRPNNVDVGYGLMLKGKPTDIAVTTERLGGTIRIFAVPSMEAIDGGGIEVFKEEKNPDFRAPMGVALYKDKQGTMYAFVGRKDGPSGEYIWQYKLSDDGTGKVKATVVRKFGHYSGKKEIESIAVDAELGYVYYSDEQFGVHQYYADPAKGNEELSVFAKEGFTEDHEGISIYKLTDTTGYIIVSDQGANKFHIFRREGEPGKPFEHPLLKVVKVQANKSDGSEVTSLALPGFPKGLFVAMSDNKTFEFYRWEDIAGKELQSK</sequence>
<dbReference type="Pfam" id="PF02333">
    <property type="entry name" value="Phytase"/>
    <property type="match status" value="1"/>
</dbReference>